<gene>
    <name evidence="5" type="ORF">GLOINDRAFT_23460</name>
</gene>
<keyword evidence="3" id="KW-0964">Secreted</keyword>
<dbReference type="EMBL" id="KI281598">
    <property type="protein sequence ID" value="ESA15830.1"/>
    <property type="molecule type" value="Genomic_DNA"/>
</dbReference>
<dbReference type="Pfam" id="PF20147">
    <property type="entry name" value="Crinkler"/>
    <property type="match status" value="1"/>
</dbReference>
<dbReference type="InterPro" id="IPR045379">
    <property type="entry name" value="Crinkler_N"/>
</dbReference>
<feature type="non-terminal residue" evidence="5">
    <location>
        <position position="141"/>
    </location>
</feature>
<reference evidence="5" key="1">
    <citation type="submission" date="2013-07" db="EMBL/GenBank/DDBJ databases">
        <title>The genome of an arbuscular mycorrhizal fungus provides insights into the evolution of the oldest plant symbiosis.</title>
        <authorList>
            <consortium name="DOE Joint Genome Institute"/>
            <person name="Tisserant E."/>
            <person name="Malbreil M."/>
            <person name="Kuo A."/>
            <person name="Kohler A."/>
            <person name="Symeonidi A."/>
            <person name="Balestrini R."/>
            <person name="Charron P."/>
            <person name="Duensing N."/>
            <person name="Frei-dit-Frey N."/>
            <person name="Gianinazzi-Pearson V."/>
            <person name="Gilbert B."/>
            <person name="Handa Y."/>
            <person name="Hijri M."/>
            <person name="Kaul R."/>
            <person name="Kawaguchi M."/>
            <person name="Krajinski F."/>
            <person name="Lammers P."/>
            <person name="Lapierre D."/>
            <person name="Masclaux F.G."/>
            <person name="Murat C."/>
            <person name="Morin E."/>
            <person name="Ndikumana S."/>
            <person name="Pagni M."/>
            <person name="Petitpierre D."/>
            <person name="Requena N."/>
            <person name="Rosikiewicz P."/>
            <person name="Riley R."/>
            <person name="Saito K."/>
            <person name="San Clemente H."/>
            <person name="Shapiro H."/>
            <person name="van Tuinen D."/>
            <person name="Becard G."/>
            <person name="Bonfante P."/>
            <person name="Paszkowski U."/>
            <person name="Shachar-Hill Y."/>
            <person name="Young J.P."/>
            <person name="Sanders I.R."/>
            <person name="Henrissat B."/>
            <person name="Rensing S.A."/>
            <person name="Grigoriev I.V."/>
            <person name="Corradi N."/>
            <person name="Roux C."/>
            <person name="Martin F."/>
        </authorList>
    </citation>
    <scope>NUCLEOTIDE SEQUENCE</scope>
    <source>
        <strain evidence="5">DAOM 197198</strain>
    </source>
</reference>
<dbReference type="VEuPathDB" id="FungiDB:RhiirFUN_014180"/>
<evidence type="ECO:0000259" key="4">
    <source>
        <dbReference type="Pfam" id="PF20147"/>
    </source>
</evidence>
<evidence type="ECO:0000256" key="1">
    <source>
        <dbReference type="ARBA" id="ARBA00004340"/>
    </source>
</evidence>
<accession>U9U616</accession>
<sequence length="141" mass="16057">MSSYSSLSRALSPFWVQTKFEEKTLLARYTIMLGCLVIGEDKAFIIRTDKIKTISELRNAIKAYKENVFKTFDANQLTLWKVNIPEINKWEINADTDIAQKFGAVELENDFDTIEVHFGTNPTATYIHIIVQVPTPLPATT</sequence>
<name>U9U616_RHIID</name>
<evidence type="ECO:0000256" key="2">
    <source>
        <dbReference type="ARBA" id="ARBA00004613"/>
    </source>
</evidence>
<proteinExistence type="predicted"/>
<protein>
    <recommendedName>
        <fullName evidence="4">Crinkler effector protein N-terminal domain-containing protein</fullName>
    </recommendedName>
</protein>
<dbReference type="GO" id="GO:0043657">
    <property type="term" value="C:host cell"/>
    <property type="evidence" value="ECO:0007669"/>
    <property type="project" value="UniProtKB-SubCell"/>
</dbReference>
<evidence type="ECO:0000256" key="3">
    <source>
        <dbReference type="ARBA" id="ARBA00022525"/>
    </source>
</evidence>
<dbReference type="AlphaFoldDB" id="U9U616"/>
<dbReference type="GO" id="GO:0005576">
    <property type="term" value="C:extracellular region"/>
    <property type="evidence" value="ECO:0007669"/>
    <property type="project" value="UniProtKB-SubCell"/>
</dbReference>
<comment type="subcellular location">
    <subcellularLocation>
        <location evidence="1">Host cell</location>
    </subcellularLocation>
    <subcellularLocation>
        <location evidence="2">Secreted</location>
    </subcellularLocation>
</comment>
<dbReference type="HOGENOM" id="CLU_1830037_0_0_1"/>
<evidence type="ECO:0000313" key="5">
    <source>
        <dbReference type="EMBL" id="ESA15830.1"/>
    </source>
</evidence>
<feature type="domain" description="Crinkler effector protein N-terminal" evidence="4">
    <location>
        <begin position="31"/>
        <end position="132"/>
    </location>
</feature>
<organism evidence="5">
    <name type="scientific">Rhizophagus irregularis (strain DAOM 181602 / DAOM 197198 / MUCL 43194)</name>
    <name type="common">Arbuscular mycorrhizal fungus</name>
    <name type="synonym">Glomus intraradices</name>
    <dbReference type="NCBI Taxonomy" id="747089"/>
    <lineage>
        <taxon>Eukaryota</taxon>
        <taxon>Fungi</taxon>
        <taxon>Fungi incertae sedis</taxon>
        <taxon>Mucoromycota</taxon>
        <taxon>Glomeromycotina</taxon>
        <taxon>Glomeromycetes</taxon>
        <taxon>Glomerales</taxon>
        <taxon>Glomeraceae</taxon>
        <taxon>Rhizophagus</taxon>
    </lineage>
</organism>